<keyword evidence="3" id="KW-1185">Reference proteome</keyword>
<feature type="compositionally biased region" description="Basic and acidic residues" evidence="1">
    <location>
        <begin position="1"/>
        <end position="23"/>
    </location>
</feature>
<dbReference type="AlphaFoldDB" id="A0A9D4PU17"/>
<organism evidence="2 3">
    <name type="scientific">Rhipicephalus sanguineus</name>
    <name type="common">Brown dog tick</name>
    <name type="synonym">Ixodes sanguineus</name>
    <dbReference type="NCBI Taxonomy" id="34632"/>
    <lineage>
        <taxon>Eukaryota</taxon>
        <taxon>Metazoa</taxon>
        <taxon>Ecdysozoa</taxon>
        <taxon>Arthropoda</taxon>
        <taxon>Chelicerata</taxon>
        <taxon>Arachnida</taxon>
        <taxon>Acari</taxon>
        <taxon>Parasitiformes</taxon>
        <taxon>Ixodida</taxon>
        <taxon>Ixodoidea</taxon>
        <taxon>Ixodidae</taxon>
        <taxon>Rhipicephalinae</taxon>
        <taxon>Rhipicephalus</taxon>
        <taxon>Rhipicephalus</taxon>
    </lineage>
</organism>
<protein>
    <submittedName>
        <fullName evidence="2">Uncharacterized protein</fullName>
    </submittedName>
</protein>
<gene>
    <name evidence="2" type="ORF">HPB52_003624</name>
</gene>
<comment type="caution">
    <text evidence="2">The sequence shown here is derived from an EMBL/GenBank/DDBJ whole genome shotgun (WGS) entry which is preliminary data.</text>
</comment>
<evidence type="ECO:0000313" key="2">
    <source>
        <dbReference type="EMBL" id="KAH7955753.1"/>
    </source>
</evidence>
<evidence type="ECO:0000313" key="3">
    <source>
        <dbReference type="Proteomes" id="UP000821837"/>
    </source>
</evidence>
<proteinExistence type="predicted"/>
<feature type="region of interest" description="Disordered" evidence="1">
    <location>
        <begin position="45"/>
        <end position="68"/>
    </location>
</feature>
<reference evidence="2" key="2">
    <citation type="submission" date="2021-09" db="EMBL/GenBank/DDBJ databases">
        <authorList>
            <person name="Jia N."/>
            <person name="Wang J."/>
            <person name="Shi W."/>
            <person name="Du L."/>
            <person name="Sun Y."/>
            <person name="Zhan W."/>
            <person name="Jiang J."/>
            <person name="Wang Q."/>
            <person name="Zhang B."/>
            <person name="Ji P."/>
            <person name="Sakyi L.B."/>
            <person name="Cui X."/>
            <person name="Yuan T."/>
            <person name="Jiang B."/>
            <person name="Yang W."/>
            <person name="Lam T.T.-Y."/>
            <person name="Chang Q."/>
            <person name="Ding S."/>
            <person name="Wang X."/>
            <person name="Zhu J."/>
            <person name="Ruan X."/>
            <person name="Zhao L."/>
            <person name="Wei J."/>
            <person name="Que T."/>
            <person name="Du C."/>
            <person name="Cheng J."/>
            <person name="Dai P."/>
            <person name="Han X."/>
            <person name="Huang E."/>
            <person name="Gao Y."/>
            <person name="Liu J."/>
            <person name="Shao H."/>
            <person name="Ye R."/>
            <person name="Li L."/>
            <person name="Wei W."/>
            <person name="Wang X."/>
            <person name="Wang C."/>
            <person name="Huo Q."/>
            <person name="Li W."/>
            <person name="Guo W."/>
            <person name="Chen H."/>
            <person name="Chen S."/>
            <person name="Zhou L."/>
            <person name="Zhou L."/>
            <person name="Ni X."/>
            <person name="Tian J."/>
            <person name="Zhou Y."/>
            <person name="Sheng Y."/>
            <person name="Liu T."/>
            <person name="Pan Y."/>
            <person name="Xia L."/>
            <person name="Li J."/>
            <person name="Zhao F."/>
            <person name="Cao W."/>
        </authorList>
    </citation>
    <scope>NUCLEOTIDE SEQUENCE</scope>
    <source>
        <strain evidence="2">Rsan-2018</strain>
        <tissue evidence="2">Larvae</tissue>
    </source>
</reference>
<feature type="region of interest" description="Disordered" evidence="1">
    <location>
        <begin position="1"/>
        <end position="27"/>
    </location>
</feature>
<dbReference type="Proteomes" id="UP000821837">
    <property type="component" value="Unassembled WGS sequence"/>
</dbReference>
<name>A0A9D4PU17_RHISA</name>
<reference evidence="2" key="1">
    <citation type="journal article" date="2020" name="Cell">
        <title>Large-Scale Comparative Analyses of Tick Genomes Elucidate Their Genetic Diversity and Vector Capacities.</title>
        <authorList>
            <consortium name="Tick Genome and Microbiome Consortium (TIGMIC)"/>
            <person name="Jia N."/>
            <person name="Wang J."/>
            <person name="Shi W."/>
            <person name="Du L."/>
            <person name="Sun Y."/>
            <person name="Zhan W."/>
            <person name="Jiang J.F."/>
            <person name="Wang Q."/>
            <person name="Zhang B."/>
            <person name="Ji P."/>
            <person name="Bell-Sakyi L."/>
            <person name="Cui X.M."/>
            <person name="Yuan T.T."/>
            <person name="Jiang B.G."/>
            <person name="Yang W.F."/>
            <person name="Lam T.T."/>
            <person name="Chang Q.C."/>
            <person name="Ding S.J."/>
            <person name="Wang X.J."/>
            <person name="Zhu J.G."/>
            <person name="Ruan X.D."/>
            <person name="Zhao L."/>
            <person name="Wei J.T."/>
            <person name="Ye R.Z."/>
            <person name="Que T.C."/>
            <person name="Du C.H."/>
            <person name="Zhou Y.H."/>
            <person name="Cheng J.X."/>
            <person name="Dai P.F."/>
            <person name="Guo W.B."/>
            <person name="Han X.H."/>
            <person name="Huang E.J."/>
            <person name="Li L.F."/>
            <person name="Wei W."/>
            <person name="Gao Y.C."/>
            <person name="Liu J.Z."/>
            <person name="Shao H.Z."/>
            <person name="Wang X."/>
            <person name="Wang C.C."/>
            <person name="Yang T.C."/>
            <person name="Huo Q.B."/>
            <person name="Li W."/>
            <person name="Chen H.Y."/>
            <person name="Chen S.E."/>
            <person name="Zhou L.G."/>
            <person name="Ni X.B."/>
            <person name="Tian J.H."/>
            <person name="Sheng Y."/>
            <person name="Liu T."/>
            <person name="Pan Y.S."/>
            <person name="Xia L.Y."/>
            <person name="Li J."/>
            <person name="Zhao F."/>
            <person name="Cao W.C."/>
        </authorList>
    </citation>
    <scope>NUCLEOTIDE SEQUENCE</scope>
    <source>
        <strain evidence="2">Rsan-2018</strain>
    </source>
</reference>
<accession>A0A9D4PU17</accession>
<evidence type="ECO:0000256" key="1">
    <source>
        <dbReference type="SAM" id="MobiDB-lite"/>
    </source>
</evidence>
<dbReference type="EMBL" id="JABSTV010001250">
    <property type="protein sequence ID" value="KAH7955753.1"/>
    <property type="molecule type" value="Genomic_DNA"/>
</dbReference>
<sequence length="168" mass="18383">MRRGHGQEEKKEETFEDESRAEGLEQSGVSITGVARLRVGFRTRTREVRQGHDAPAAHGILGGTRPEGLPLVTGPGRILGVPARLRTQTARGGQNLLCGCPLPETVPCDNSSGAWEQPQFLREQAAYHVFSRAPKCWLARDPGVCDVVSIAASSDVSPQSDRRQRHHR</sequence>